<accession>G0NQP9</accession>
<keyword evidence="2" id="KW-1185">Reference proteome</keyword>
<dbReference type="AlphaFoldDB" id="G0NQP9"/>
<gene>
    <name evidence="1" type="ORF">CAEBREN_17436</name>
</gene>
<sequence length="121" mass="14176">MVDDDIDANAIKEEFGVGTWQDKNNPESKKIYHYPIPSSSEYFEINILFKSPNFEYCLIIVYDDAGANAIEEEFGDYFQKEELDLEFIEYVKIYHYPIANSTECFEIYVKGSDIAIIRMKK</sequence>
<organism evidence="2">
    <name type="scientific">Caenorhabditis brenneri</name>
    <name type="common">Nematode worm</name>
    <dbReference type="NCBI Taxonomy" id="135651"/>
    <lineage>
        <taxon>Eukaryota</taxon>
        <taxon>Metazoa</taxon>
        <taxon>Ecdysozoa</taxon>
        <taxon>Nematoda</taxon>
        <taxon>Chromadorea</taxon>
        <taxon>Rhabditida</taxon>
        <taxon>Rhabditina</taxon>
        <taxon>Rhabditomorpha</taxon>
        <taxon>Rhabditoidea</taxon>
        <taxon>Rhabditidae</taxon>
        <taxon>Peloderinae</taxon>
        <taxon>Caenorhabditis</taxon>
    </lineage>
</organism>
<dbReference type="InParanoid" id="G0NQP9"/>
<dbReference type="HOGENOM" id="CLU_2040114_0_0_1"/>
<name>G0NQP9_CAEBE</name>
<proteinExistence type="predicted"/>
<evidence type="ECO:0000313" key="2">
    <source>
        <dbReference type="Proteomes" id="UP000008068"/>
    </source>
</evidence>
<dbReference type="EMBL" id="GL379927">
    <property type="protein sequence ID" value="EGT35875.1"/>
    <property type="molecule type" value="Genomic_DNA"/>
</dbReference>
<dbReference type="Proteomes" id="UP000008068">
    <property type="component" value="Unassembled WGS sequence"/>
</dbReference>
<evidence type="ECO:0008006" key="3">
    <source>
        <dbReference type="Google" id="ProtNLM"/>
    </source>
</evidence>
<reference evidence="2" key="1">
    <citation type="submission" date="2011-07" db="EMBL/GenBank/DDBJ databases">
        <authorList>
            <consortium name="Caenorhabditis brenneri Sequencing and Analysis Consortium"/>
            <person name="Wilson R.K."/>
        </authorList>
    </citation>
    <scope>NUCLEOTIDE SEQUENCE [LARGE SCALE GENOMIC DNA]</scope>
    <source>
        <strain evidence="2">PB2801</strain>
    </source>
</reference>
<evidence type="ECO:0000313" key="1">
    <source>
        <dbReference type="EMBL" id="EGT35875.1"/>
    </source>
</evidence>
<protein>
    <recommendedName>
        <fullName evidence="3">DUF38 domain-containing protein</fullName>
    </recommendedName>
</protein>